<dbReference type="RefSeq" id="WP_079668322.1">
    <property type="nucleotide sequence ID" value="NZ_FUYZ01000018.1"/>
</dbReference>
<sequence>MANIINYLQTSEECKKPLDQVATPTFLKNNYFNLDENERKSLLNFLIISNFCYAFKVKPLIYEQVTQYISDKFSIKKNQIILLGSARTGFAIDPANYGREFSENSDLDFAIIDLDLFNRCVNDFKQWKRKTENNEYDEKVKTIYWSDNQNNLKHQIKKGFIDTYKIPNFTEFDTTQEINNSLSLIVINLNNLQRIKVKQASARIYKDWDTFQKQLRLNIESVLEKVQ</sequence>
<protein>
    <submittedName>
        <fullName evidence="1">Uncharacterized protein</fullName>
    </submittedName>
</protein>
<dbReference type="EMBL" id="FUYZ01000018">
    <property type="protein sequence ID" value="SKC11510.1"/>
    <property type="molecule type" value="Genomic_DNA"/>
</dbReference>
<dbReference type="OrthoDB" id="9153320at2"/>
<organism evidence="1 2">
    <name type="scientific">Soonwooa buanensis</name>
    <dbReference type="NCBI Taxonomy" id="619805"/>
    <lineage>
        <taxon>Bacteria</taxon>
        <taxon>Pseudomonadati</taxon>
        <taxon>Bacteroidota</taxon>
        <taxon>Flavobacteriia</taxon>
        <taxon>Flavobacteriales</taxon>
        <taxon>Weeksellaceae</taxon>
        <taxon>Chryseobacterium group</taxon>
        <taxon>Soonwooa</taxon>
    </lineage>
</organism>
<accession>A0A1T5GT43</accession>
<evidence type="ECO:0000313" key="1">
    <source>
        <dbReference type="EMBL" id="SKC11510.1"/>
    </source>
</evidence>
<reference evidence="1 2" key="1">
    <citation type="submission" date="2017-02" db="EMBL/GenBank/DDBJ databases">
        <authorList>
            <person name="Peterson S.W."/>
        </authorList>
    </citation>
    <scope>NUCLEOTIDE SEQUENCE [LARGE SCALE GENOMIC DNA]</scope>
    <source>
        <strain evidence="1 2">DSM 22323</strain>
    </source>
</reference>
<keyword evidence="2" id="KW-1185">Reference proteome</keyword>
<dbReference type="Proteomes" id="UP000191112">
    <property type="component" value="Unassembled WGS sequence"/>
</dbReference>
<proteinExistence type="predicted"/>
<dbReference type="AlphaFoldDB" id="A0A1T5GT43"/>
<name>A0A1T5GT43_9FLAO</name>
<evidence type="ECO:0000313" key="2">
    <source>
        <dbReference type="Proteomes" id="UP000191112"/>
    </source>
</evidence>
<gene>
    <name evidence="1" type="ORF">SAMN05660477_03119</name>
</gene>
<dbReference type="STRING" id="619805.SAMN05660477_03119"/>